<comment type="function">
    <text evidence="18">Core subunit of the mitochondrial membrane respiratory chain NADH dehydrogenase (Complex I) which catalyzes electron transfer from NADH through the respiratory chain, using ubiquinone as an electron acceptor. Essential for the catalytic activity and assembly of complex I.</text>
</comment>
<comment type="function">
    <text evidence="1">Core subunit of the mitochondrial membrane respiratory chain NADH dehydrogenase (Complex I) that is believed to belong to the minimal assembly required for catalysis. Complex I functions in the transfer of electrons from NADH to the respiratory chain. The immediate electron acceptor for the enzyme is believed to be ubiquinone.</text>
</comment>
<evidence type="ECO:0000256" key="3">
    <source>
        <dbReference type="ARBA" id="ARBA00007012"/>
    </source>
</evidence>
<keyword evidence="13 18" id="KW-0520">NAD</keyword>
<dbReference type="PRINTS" id="PR01436">
    <property type="entry name" value="NADHDHGNASE2"/>
</dbReference>
<evidence type="ECO:0000256" key="12">
    <source>
        <dbReference type="ARBA" id="ARBA00022989"/>
    </source>
</evidence>
<feature type="chain" id="PRO_5018598412" description="NADH-ubiquinone oxidoreductase chain 2" evidence="19">
    <location>
        <begin position="24"/>
        <end position="329"/>
    </location>
</feature>
<feature type="transmembrane region" description="Helical" evidence="18">
    <location>
        <begin position="307"/>
        <end position="325"/>
    </location>
</feature>
<evidence type="ECO:0000256" key="2">
    <source>
        <dbReference type="ARBA" id="ARBA00004448"/>
    </source>
</evidence>
<dbReference type="Pfam" id="PF00361">
    <property type="entry name" value="Proton_antipo_M"/>
    <property type="match status" value="1"/>
</dbReference>
<keyword evidence="12 18" id="KW-1133">Transmembrane helix</keyword>
<dbReference type="InterPro" id="IPR050175">
    <property type="entry name" value="Complex_I_Subunit_2"/>
</dbReference>
<evidence type="ECO:0000256" key="15">
    <source>
        <dbReference type="ARBA" id="ARBA00023128"/>
    </source>
</evidence>
<feature type="transmembrane region" description="Helical" evidence="18">
    <location>
        <begin position="230"/>
        <end position="252"/>
    </location>
</feature>
<dbReference type="PANTHER" id="PTHR46552">
    <property type="entry name" value="NADH-UBIQUINONE OXIDOREDUCTASE CHAIN 2"/>
    <property type="match status" value="1"/>
</dbReference>
<dbReference type="GO" id="GO:0006120">
    <property type="term" value="P:mitochondrial electron transport, NADH to ubiquinone"/>
    <property type="evidence" value="ECO:0007669"/>
    <property type="project" value="InterPro"/>
</dbReference>
<keyword evidence="16 18" id="KW-0472">Membrane</keyword>
<evidence type="ECO:0000256" key="14">
    <source>
        <dbReference type="ARBA" id="ARBA00023075"/>
    </source>
</evidence>
<evidence type="ECO:0000256" key="16">
    <source>
        <dbReference type="ARBA" id="ARBA00023136"/>
    </source>
</evidence>
<evidence type="ECO:0000256" key="7">
    <source>
        <dbReference type="ARBA" id="ARBA00022660"/>
    </source>
</evidence>
<dbReference type="EC" id="7.1.1.2" evidence="4 18"/>
<keyword evidence="14 18" id="KW-0830">Ubiquinone</keyword>
<geneLocation type="mitochondrion" evidence="21"/>
<feature type="signal peptide" evidence="19">
    <location>
        <begin position="1"/>
        <end position="23"/>
    </location>
</feature>
<evidence type="ECO:0000256" key="8">
    <source>
        <dbReference type="ARBA" id="ARBA00022692"/>
    </source>
</evidence>
<dbReference type="InterPro" id="IPR001750">
    <property type="entry name" value="ND/Mrp_TM"/>
</dbReference>
<keyword evidence="19" id="KW-0732">Signal</keyword>
<proteinExistence type="inferred from homology"/>
<dbReference type="AlphaFoldDB" id="A0A3Q8TL26"/>
<name>A0A3Q8TL26_9HEMI</name>
<reference evidence="21" key="1">
    <citation type="submission" date="2017-11" db="EMBL/GenBank/DDBJ databases">
        <title>Comparative analysis of the mitochondrial genomes of Oriental spittlebug trible Cosmoscartini: insights into the relationships among closely related taxa.</title>
        <authorList>
            <person name="Su T."/>
        </authorList>
    </citation>
    <scope>NUCLEOTIDE SEQUENCE</scope>
</reference>
<gene>
    <name evidence="21" type="primary">ND2</name>
</gene>
<dbReference type="GO" id="GO:0008137">
    <property type="term" value="F:NADH dehydrogenase (ubiquinone) activity"/>
    <property type="evidence" value="ECO:0007669"/>
    <property type="project" value="UniProtKB-EC"/>
</dbReference>
<feature type="transmembrane region" description="Helical" evidence="18">
    <location>
        <begin position="57"/>
        <end position="77"/>
    </location>
</feature>
<evidence type="ECO:0000259" key="20">
    <source>
        <dbReference type="Pfam" id="PF00361"/>
    </source>
</evidence>
<dbReference type="GO" id="GO:0005743">
    <property type="term" value="C:mitochondrial inner membrane"/>
    <property type="evidence" value="ECO:0007669"/>
    <property type="project" value="UniProtKB-SubCell"/>
</dbReference>
<evidence type="ECO:0000256" key="13">
    <source>
        <dbReference type="ARBA" id="ARBA00023027"/>
    </source>
</evidence>
<accession>A0A3Q8TL26</accession>
<evidence type="ECO:0000256" key="4">
    <source>
        <dbReference type="ARBA" id="ARBA00012944"/>
    </source>
</evidence>
<evidence type="ECO:0000256" key="9">
    <source>
        <dbReference type="ARBA" id="ARBA00022792"/>
    </source>
</evidence>
<feature type="transmembrane region" description="Helical" evidence="18">
    <location>
        <begin position="189"/>
        <end position="209"/>
    </location>
</feature>
<evidence type="ECO:0000313" key="21">
    <source>
        <dbReference type="EMBL" id="AZL35829.1"/>
    </source>
</evidence>
<keyword evidence="10 18" id="KW-1278">Translocase</keyword>
<keyword evidence="15 18" id="KW-0496">Mitochondrion</keyword>
<protein>
    <recommendedName>
        <fullName evidence="5 18">NADH-ubiquinone oxidoreductase chain 2</fullName>
        <ecNumber evidence="4 18">7.1.1.2</ecNumber>
    </recommendedName>
</protein>
<evidence type="ECO:0000256" key="1">
    <source>
        <dbReference type="ARBA" id="ARBA00003257"/>
    </source>
</evidence>
<keyword evidence="7 18" id="KW-0679">Respiratory chain</keyword>
<organism evidence="21">
    <name type="scientific">Cosmoscarta bispecularis</name>
    <dbReference type="NCBI Taxonomy" id="798355"/>
    <lineage>
        <taxon>Eukaryota</taxon>
        <taxon>Metazoa</taxon>
        <taxon>Ecdysozoa</taxon>
        <taxon>Arthropoda</taxon>
        <taxon>Hexapoda</taxon>
        <taxon>Insecta</taxon>
        <taxon>Pterygota</taxon>
        <taxon>Neoptera</taxon>
        <taxon>Paraneoptera</taxon>
        <taxon>Hemiptera</taxon>
        <taxon>Auchenorrhyncha</taxon>
        <taxon>Cercopoidea</taxon>
        <taxon>Cercopidae</taxon>
        <taxon>Cercopinae</taxon>
        <taxon>Cosmoscarta</taxon>
    </lineage>
</organism>
<feature type="transmembrane region" description="Helical" evidence="18">
    <location>
        <begin position="167"/>
        <end position="183"/>
    </location>
</feature>
<keyword evidence="6" id="KW-0813">Transport</keyword>
<feature type="transmembrane region" description="Helical" evidence="18">
    <location>
        <begin position="89"/>
        <end position="111"/>
    </location>
</feature>
<evidence type="ECO:0000256" key="18">
    <source>
        <dbReference type="RuleBase" id="RU003403"/>
    </source>
</evidence>
<evidence type="ECO:0000256" key="17">
    <source>
        <dbReference type="ARBA" id="ARBA00049551"/>
    </source>
</evidence>
<keyword evidence="11 18" id="KW-0249">Electron transport</keyword>
<evidence type="ECO:0000256" key="6">
    <source>
        <dbReference type="ARBA" id="ARBA00022448"/>
    </source>
</evidence>
<evidence type="ECO:0000256" key="5">
    <source>
        <dbReference type="ARBA" id="ARBA00021008"/>
    </source>
</evidence>
<dbReference type="InterPro" id="IPR003917">
    <property type="entry name" value="NADH_UbQ_OxRdtase_chain2"/>
</dbReference>
<feature type="transmembrane region" description="Helical" evidence="18">
    <location>
        <begin position="264"/>
        <end position="286"/>
    </location>
</feature>
<dbReference type="EMBL" id="MG488220">
    <property type="protein sequence ID" value="AZL35829.1"/>
    <property type="molecule type" value="Genomic_DNA"/>
</dbReference>
<keyword evidence="8 18" id="KW-0812">Transmembrane</keyword>
<evidence type="ECO:0000256" key="11">
    <source>
        <dbReference type="ARBA" id="ARBA00022982"/>
    </source>
</evidence>
<keyword evidence="9 18" id="KW-0999">Mitochondrion inner membrane</keyword>
<comment type="subcellular location">
    <subcellularLocation>
        <location evidence="2 18">Mitochondrion inner membrane</location>
        <topology evidence="2 18">Multi-pass membrane protein</topology>
    </subcellularLocation>
</comment>
<feature type="domain" description="NADH:quinone oxidoreductase/Mrp antiporter transmembrane" evidence="20">
    <location>
        <begin position="24"/>
        <end position="277"/>
    </location>
</feature>
<evidence type="ECO:0000256" key="19">
    <source>
        <dbReference type="SAM" id="SignalP"/>
    </source>
</evidence>
<evidence type="ECO:0000256" key="10">
    <source>
        <dbReference type="ARBA" id="ARBA00022967"/>
    </source>
</evidence>
<comment type="similarity">
    <text evidence="3 18">Belongs to the complex I subunit 2 family.</text>
</comment>
<comment type="catalytic activity">
    <reaction evidence="17 18">
        <text>a ubiquinone + NADH + 5 H(+)(in) = a ubiquinol + NAD(+) + 4 H(+)(out)</text>
        <dbReference type="Rhea" id="RHEA:29091"/>
        <dbReference type="Rhea" id="RHEA-COMP:9565"/>
        <dbReference type="Rhea" id="RHEA-COMP:9566"/>
        <dbReference type="ChEBI" id="CHEBI:15378"/>
        <dbReference type="ChEBI" id="CHEBI:16389"/>
        <dbReference type="ChEBI" id="CHEBI:17976"/>
        <dbReference type="ChEBI" id="CHEBI:57540"/>
        <dbReference type="ChEBI" id="CHEBI:57945"/>
        <dbReference type="EC" id="7.1.1.2"/>
    </reaction>
</comment>
<feature type="transmembrane region" description="Helical" evidence="18">
    <location>
        <begin position="131"/>
        <end position="155"/>
    </location>
</feature>
<sequence length="329" mass="38049">MIMNSTKMMFLMFMLMSTMLSLSSNNWFGGWMGLEINLMSFIPLMSNKFNYYSSESMMKYFIIQSTGSMIMLMGIIMMSLKINNQLDTLIMCGLMTKLGIAPFHMWIPSVVDGLSWLNCMLMFSWQKVGTLMLLSYSINFSIMLLPIIFSLFIGSVGGINQTSLKKILAYSSINNMGWILIAMKSSMTLWLNYFVIYTIMIISLTSMLNKMNINYINQCFLTSFNSMNKLFLSIMLFSMGGLPPMLGFLPKWMVLQSMIYNNDYLISIIMLTTSLITLFYYIRISLMMILVNSEKPKFMSIMIDKKIMFMFMMINLLGFFLIMIMKSIN</sequence>
<dbReference type="PANTHER" id="PTHR46552:SF1">
    <property type="entry name" value="NADH-UBIQUINONE OXIDOREDUCTASE CHAIN 2"/>
    <property type="match status" value="1"/>
</dbReference>